<proteinExistence type="predicted"/>
<gene>
    <name evidence="1" type="ORF">A2024_04615</name>
</gene>
<dbReference type="InterPro" id="IPR012833">
    <property type="entry name" value="NrdD"/>
</dbReference>
<accession>A0A1F5RFY2</accession>
<dbReference type="GO" id="GO:0008998">
    <property type="term" value="F:ribonucleoside-triphosphate reductase (thioredoxin) activity"/>
    <property type="evidence" value="ECO:0007669"/>
    <property type="project" value="InterPro"/>
</dbReference>
<dbReference type="GO" id="GO:0006260">
    <property type="term" value="P:DNA replication"/>
    <property type="evidence" value="ECO:0007669"/>
    <property type="project" value="InterPro"/>
</dbReference>
<name>A0A1F5RFY2_9BACT</name>
<organism evidence="1 2">
    <name type="scientific">Candidatus Edwardsbacteria bacterium GWF2_54_11</name>
    <dbReference type="NCBI Taxonomy" id="1817851"/>
    <lineage>
        <taxon>Bacteria</taxon>
        <taxon>Candidatus Edwardsiibacteriota</taxon>
    </lineage>
</organism>
<dbReference type="AlphaFoldDB" id="A0A1F5RFY2"/>
<comment type="caution">
    <text evidence="1">The sequence shown here is derived from an EMBL/GenBank/DDBJ whole genome shotgun (WGS) entry which is preliminary data.</text>
</comment>
<reference evidence="1 2" key="1">
    <citation type="journal article" date="2016" name="Nat. Commun.">
        <title>Thousands of microbial genomes shed light on interconnected biogeochemical processes in an aquifer system.</title>
        <authorList>
            <person name="Anantharaman K."/>
            <person name="Brown C.T."/>
            <person name="Hug L.A."/>
            <person name="Sharon I."/>
            <person name="Castelle C.J."/>
            <person name="Probst A.J."/>
            <person name="Thomas B.C."/>
            <person name="Singh A."/>
            <person name="Wilkins M.J."/>
            <person name="Karaoz U."/>
            <person name="Brodie E.L."/>
            <person name="Williams K.H."/>
            <person name="Hubbard S.S."/>
            <person name="Banfield J.F."/>
        </authorList>
    </citation>
    <scope>NUCLEOTIDE SEQUENCE [LARGE SCALE GENOMIC DNA]</scope>
</reference>
<dbReference type="Pfam" id="PF13597">
    <property type="entry name" value="NRDD"/>
    <property type="match status" value="1"/>
</dbReference>
<evidence type="ECO:0000313" key="1">
    <source>
        <dbReference type="EMBL" id="OGF13278.1"/>
    </source>
</evidence>
<protein>
    <submittedName>
        <fullName evidence="1">Uncharacterized protein</fullName>
    </submittedName>
</protein>
<dbReference type="Proteomes" id="UP000177230">
    <property type="component" value="Unassembled WGS sequence"/>
</dbReference>
<dbReference type="EMBL" id="MFFM01000022">
    <property type="protein sequence ID" value="OGF13278.1"/>
    <property type="molecule type" value="Genomic_DNA"/>
</dbReference>
<sequence>MELQELKDKLSAEKHIYDFTEEGGDVIIRNKKHGVKIRCSAEAVAKHDWATIKSQTVGGRDVNHITRVTGYFTIVEGWNKGKLGELKDRYHSQIA</sequence>
<evidence type="ECO:0000313" key="2">
    <source>
        <dbReference type="Proteomes" id="UP000177230"/>
    </source>
</evidence>